<name>A0ABM3MR68_GALME</name>
<evidence type="ECO:0000256" key="4">
    <source>
        <dbReference type="ARBA" id="ARBA00023157"/>
    </source>
</evidence>
<feature type="signal peptide" evidence="7">
    <location>
        <begin position="1"/>
        <end position="19"/>
    </location>
</feature>
<dbReference type="InterPro" id="IPR036508">
    <property type="entry name" value="Chitin-bd_dom_sf"/>
</dbReference>
<evidence type="ECO:0000256" key="1">
    <source>
        <dbReference type="ARBA" id="ARBA00022669"/>
    </source>
</evidence>
<evidence type="ECO:0000259" key="8">
    <source>
        <dbReference type="PROSITE" id="PS50940"/>
    </source>
</evidence>
<evidence type="ECO:0000256" key="6">
    <source>
        <dbReference type="SAM" id="MobiDB-lite"/>
    </source>
</evidence>
<dbReference type="InterPro" id="IPR002557">
    <property type="entry name" value="Chitin-bd_dom"/>
</dbReference>
<sequence>MLRNKLLLLLLSIAIKVKAQEVLPGHESSSKEYRDPQFIQPDGMPTTPDPNIATDRNIIDEEKPFYFRTVTNDNPFFESESVTRATNFSLQLDDYQCPRSNGYFVYQNDCKKFVECQENVGKLYFCPSGYQYNRMAVWPDPPCGLESEIRCQQEEVTVPSNMSLSARPFMVTSIEENYNYQCPNNGYFDYQNDCMKFVGCQENHATLYTCPPGYRYNRTAESPDYLCGFESEIFCTQEDDIIRSTVPPRVRPFVVVKEYHDYQCPGNGYFNYQNDCMKFVGCQEDHATLYTCPPGYRYNRTAESPDYLCGFESEIFCTQEDDIIRSTVPPRVRPFVVVKEYHDYQCPGNGYFNYQNDCMKFVGCQDNHATLYTCPPGYRYNRTAESPDYLCGFESEIFCTQEEVVIRSTVPPSPSPIILINEIYDYQCSNNGYFVYQNDCFKFVGCQDNHATLYTCPPGYKYNRTSASPDYICGLESEIFCQQEEAIIPSTVPPSPPPIMVVKVISDYQCPGNGYFVYQNDCFKFVGCQDNFATLYTCPPGYKYNRTAASPAYLCGLESEIFCQEEIMIRSTEPPSPPFITVIKEIYDYQCPNNGYFIYQNDCMKFVGCQDNHATLYTCPPGYQYNRTAVEPDYLCRPEFEIGCETAITPEKDPVVIPNEPSNYQCSRHNGYFSVEYDCNKFIECKEYEARMYSCPMGYYYNYKSVWPENPCGLASEVNCVGRSYNNTEWRGNCDNIFHDIFPFGDMECGKYVVCDQGTAITMACPEGLVFNANRKACDWPVNVPACNPDVFRGFTCPEPMRDDRGRMSDIISKFRYEHDCSKFIACQRGYPRLLSCDAGFYFSDVTRSCVHAALVHNCIPTPPKNDMSTTDMPFVYI</sequence>
<gene>
    <name evidence="10" type="primary">LOC116413650</name>
</gene>
<keyword evidence="1" id="KW-0147">Chitin-binding</keyword>
<evidence type="ECO:0000256" key="5">
    <source>
        <dbReference type="ARBA" id="ARBA00023180"/>
    </source>
</evidence>
<keyword evidence="9" id="KW-1185">Reference proteome</keyword>
<feature type="chain" id="PRO_5047237726" evidence="7">
    <location>
        <begin position="20"/>
        <end position="878"/>
    </location>
</feature>
<dbReference type="Gene3D" id="2.170.140.10">
    <property type="entry name" value="Chitin binding domain"/>
    <property type="match status" value="10"/>
</dbReference>
<feature type="domain" description="Chitin-binding type-2" evidence="8">
    <location>
        <begin position="794"/>
        <end position="861"/>
    </location>
</feature>
<dbReference type="GeneID" id="116413650"/>
<dbReference type="PANTHER" id="PTHR23301:SF0">
    <property type="entry name" value="CHITIN-BINDING TYPE-2 DOMAIN-CONTAINING PROTEIN-RELATED"/>
    <property type="match status" value="1"/>
</dbReference>
<dbReference type="RefSeq" id="XP_052753857.1">
    <property type="nucleotide sequence ID" value="XM_052897897.1"/>
</dbReference>
<evidence type="ECO:0000313" key="9">
    <source>
        <dbReference type="Proteomes" id="UP001652740"/>
    </source>
</evidence>
<feature type="domain" description="Chitin-binding type-2" evidence="8">
    <location>
        <begin position="94"/>
        <end position="153"/>
    </location>
</feature>
<feature type="domain" description="Chitin-binding type-2" evidence="8">
    <location>
        <begin position="731"/>
        <end position="789"/>
    </location>
</feature>
<dbReference type="Pfam" id="PF01607">
    <property type="entry name" value="CBM_14"/>
    <property type="match status" value="8"/>
</dbReference>
<reference evidence="10" key="1">
    <citation type="submission" date="2025-08" db="UniProtKB">
        <authorList>
            <consortium name="RefSeq"/>
        </authorList>
    </citation>
    <scope>IDENTIFICATION</scope>
    <source>
        <tissue evidence="10">Whole larvae</tissue>
    </source>
</reference>
<evidence type="ECO:0000256" key="7">
    <source>
        <dbReference type="SAM" id="SignalP"/>
    </source>
</evidence>
<evidence type="ECO:0000256" key="2">
    <source>
        <dbReference type="ARBA" id="ARBA00022729"/>
    </source>
</evidence>
<feature type="domain" description="Chitin-binding type-2" evidence="8">
    <location>
        <begin position="179"/>
        <end position="237"/>
    </location>
</feature>
<evidence type="ECO:0000256" key="3">
    <source>
        <dbReference type="ARBA" id="ARBA00022737"/>
    </source>
</evidence>
<keyword evidence="2 7" id="KW-0732">Signal</keyword>
<feature type="region of interest" description="Disordered" evidence="6">
    <location>
        <begin position="26"/>
        <end position="51"/>
    </location>
</feature>
<proteinExistence type="predicted"/>
<keyword evidence="5" id="KW-0325">Glycoprotein</keyword>
<keyword evidence="4" id="KW-1015">Disulfide bond</keyword>
<feature type="domain" description="Chitin-binding type-2" evidence="8">
    <location>
        <begin position="425"/>
        <end position="483"/>
    </location>
</feature>
<feature type="domain" description="Chitin-binding type-2" evidence="8">
    <location>
        <begin position="663"/>
        <end position="722"/>
    </location>
</feature>
<feature type="domain" description="Chitin-binding type-2" evidence="8">
    <location>
        <begin position="343"/>
        <end position="401"/>
    </location>
</feature>
<organism evidence="9 10">
    <name type="scientific">Galleria mellonella</name>
    <name type="common">Greater wax moth</name>
    <dbReference type="NCBI Taxonomy" id="7137"/>
    <lineage>
        <taxon>Eukaryota</taxon>
        <taxon>Metazoa</taxon>
        <taxon>Ecdysozoa</taxon>
        <taxon>Arthropoda</taxon>
        <taxon>Hexapoda</taxon>
        <taxon>Insecta</taxon>
        <taxon>Pterygota</taxon>
        <taxon>Neoptera</taxon>
        <taxon>Endopterygota</taxon>
        <taxon>Lepidoptera</taxon>
        <taxon>Glossata</taxon>
        <taxon>Ditrysia</taxon>
        <taxon>Pyraloidea</taxon>
        <taxon>Pyralidae</taxon>
        <taxon>Galleriinae</taxon>
        <taxon>Galleria</taxon>
    </lineage>
</organism>
<keyword evidence="3" id="KW-0677">Repeat</keyword>
<feature type="domain" description="Chitin-binding type-2" evidence="8">
    <location>
        <begin position="507"/>
        <end position="565"/>
    </location>
</feature>
<feature type="domain" description="Chitin-binding type-2" evidence="8">
    <location>
        <begin position="588"/>
        <end position="646"/>
    </location>
</feature>
<dbReference type="PROSITE" id="PS50940">
    <property type="entry name" value="CHIT_BIND_II"/>
    <property type="match status" value="10"/>
</dbReference>
<dbReference type="InterPro" id="IPR051940">
    <property type="entry name" value="Chitin_bind-dev_reg"/>
</dbReference>
<dbReference type="PANTHER" id="PTHR23301">
    <property type="entry name" value="CHITIN BINDING PERITROPHIN-A"/>
    <property type="match status" value="1"/>
</dbReference>
<dbReference type="Proteomes" id="UP001652740">
    <property type="component" value="Unplaced"/>
</dbReference>
<dbReference type="SMART" id="SM00494">
    <property type="entry name" value="ChtBD2"/>
    <property type="match status" value="10"/>
</dbReference>
<accession>A0ABM3MR68</accession>
<dbReference type="SUPFAM" id="SSF57625">
    <property type="entry name" value="Invertebrate chitin-binding proteins"/>
    <property type="match status" value="10"/>
</dbReference>
<feature type="domain" description="Chitin-binding type-2" evidence="8">
    <location>
        <begin position="261"/>
        <end position="319"/>
    </location>
</feature>
<evidence type="ECO:0000313" key="10">
    <source>
        <dbReference type="RefSeq" id="XP_052753857.1"/>
    </source>
</evidence>
<protein>
    <submittedName>
        <fullName evidence="10">Uncharacterized protein LOC116413650</fullName>
    </submittedName>
</protein>